<comment type="caution">
    <text evidence="1">The sequence shown here is derived from an EMBL/GenBank/DDBJ whole genome shotgun (WGS) entry which is preliminary data.</text>
</comment>
<gene>
    <name evidence="1" type="ORF">SDC9_163041</name>
</gene>
<accession>A0A645FMS1</accession>
<proteinExistence type="predicted"/>
<dbReference type="AlphaFoldDB" id="A0A645FMS1"/>
<dbReference type="EMBL" id="VSSQ01062545">
    <property type="protein sequence ID" value="MPN15707.1"/>
    <property type="molecule type" value="Genomic_DNA"/>
</dbReference>
<organism evidence="1">
    <name type="scientific">bioreactor metagenome</name>
    <dbReference type="NCBI Taxonomy" id="1076179"/>
    <lineage>
        <taxon>unclassified sequences</taxon>
        <taxon>metagenomes</taxon>
        <taxon>ecological metagenomes</taxon>
    </lineage>
</organism>
<reference evidence="1" key="1">
    <citation type="submission" date="2019-08" db="EMBL/GenBank/DDBJ databases">
        <authorList>
            <person name="Kucharzyk K."/>
            <person name="Murdoch R.W."/>
            <person name="Higgins S."/>
            <person name="Loffler F."/>
        </authorList>
    </citation>
    <scope>NUCLEOTIDE SEQUENCE</scope>
</reference>
<protein>
    <submittedName>
        <fullName evidence="1">Uncharacterized protein</fullName>
    </submittedName>
</protein>
<evidence type="ECO:0000313" key="1">
    <source>
        <dbReference type="EMBL" id="MPN15707.1"/>
    </source>
</evidence>
<name>A0A645FMS1_9ZZZZ</name>
<sequence length="71" mass="8165">MFYLAAQAGHQCPQRLRIVAVTDAPKFFDDITGRQNFTGILEKKGQQCEFHRGQVDLLLIQIDQMFQVINL</sequence>